<evidence type="ECO:0000259" key="2">
    <source>
        <dbReference type="Pfam" id="PF13966"/>
    </source>
</evidence>
<feature type="signal peptide" evidence="1">
    <location>
        <begin position="1"/>
        <end position="16"/>
    </location>
</feature>
<dbReference type="EMBL" id="UZAU01000430">
    <property type="status" value="NOT_ANNOTATED_CDS"/>
    <property type="molecule type" value="Genomic_DNA"/>
</dbReference>
<keyword evidence="1" id="KW-0732">Signal</keyword>
<proteinExistence type="predicted"/>
<name>A0A803PQY2_CANSA</name>
<protein>
    <recommendedName>
        <fullName evidence="2">Reverse transcriptase zinc-binding domain-containing protein</fullName>
    </recommendedName>
</protein>
<dbReference type="Gramene" id="evm.model.05.566">
    <property type="protein sequence ID" value="cds.evm.model.05.566"/>
    <property type="gene ID" value="evm.TU.05.566"/>
</dbReference>
<evidence type="ECO:0000313" key="4">
    <source>
        <dbReference type="Proteomes" id="UP000596661"/>
    </source>
</evidence>
<dbReference type="InterPro" id="IPR026960">
    <property type="entry name" value="RVT-Znf"/>
</dbReference>
<reference evidence="3" key="2">
    <citation type="submission" date="2021-03" db="UniProtKB">
        <authorList>
            <consortium name="EnsemblPlants"/>
        </authorList>
    </citation>
    <scope>IDENTIFICATION</scope>
</reference>
<feature type="chain" id="PRO_5031056850" description="Reverse transcriptase zinc-binding domain-containing protein" evidence="1">
    <location>
        <begin position="17"/>
        <end position="255"/>
    </location>
</feature>
<reference evidence="3" key="1">
    <citation type="submission" date="2018-11" db="EMBL/GenBank/DDBJ databases">
        <authorList>
            <person name="Grassa J C."/>
        </authorList>
    </citation>
    <scope>NUCLEOTIDE SEQUENCE [LARGE SCALE GENOMIC DNA]</scope>
</reference>
<dbReference type="Proteomes" id="UP000596661">
    <property type="component" value="Chromosome 5"/>
</dbReference>
<feature type="domain" description="Reverse transcriptase zinc-binding" evidence="2">
    <location>
        <begin position="2"/>
        <end position="53"/>
    </location>
</feature>
<sequence length="255" mass="29035">MHFRLSIMVWRVLIGAFPVREKLVFIPDKSCLLCNAKVESSFHLFWECPLEKALRFSGPFLVVPHDLSDLDLINIVLKLHEGLSQDESWKLFTFIGCLFTSIWETRNSLLFRNIKPDILQLRKMIMLRYQMFVSIRATVDNQAVSGTTIFHGREVIPSSANVFCVTDASWIGGVASLVVGKSDRNTAFREWFTKKCKVDSTMEAEILAILWTLKIYCDAGLPSIIIASDALLVVHALQSKHYPPCWKARPFVAEI</sequence>
<dbReference type="Pfam" id="PF13966">
    <property type="entry name" value="zf-RVT"/>
    <property type="match status" value="1"/>
</dbReference>
<organism evidence="3 4">
    <name type="scientific">Cannabis sativa</name>
    <name type="common">Hemp</name>
    <name type="synonym">Marijuana</name>
    <dbReference type="NCBI Taxonomy" id="3483"/>
    <lineage>
        <taxon>Eukaryota</taxon>
        <taxon>Viridiplantae</taxon>
        <taxon>Streptophyta</taxon>
        <taxon>Embryophyta</taxon>
        <taxon>Tracheophyta</taxon>
        <taxon>Spermatophyta</taxon>
        <taxon>Magnoliopsida</taxon>
        <taxon>eudicotyledons</taxon>
        <taxon>Gunneridae</taxon>
        <taxon>Pentapetalae</taxon>
        <taxon>rosids</taxon>
        <taxon>fabids</taxon>
        <taxon>Rosales</taxon>
        <taxon>Cannabaceae</taxon>
        <taxon>Cannabis</taxon>
    </lineage>
</organism>
<dbReference type="EnsemblPlants" id="evm.model.05.566">
    <property type="protein sequence ID" value="cds.evm.model.05.566"/>
    <property type="gene ID" value="evm.TU.05.566"/>
</dbReference>
<evidence type="ECO:0000256" key="1">
    <source>
        <dbReference type="SAM" id="SignalP"/>
    </source>
</evidence>
<accession>A0A803PQY2</accession>
<dbReference type="AlphaFoldDB" id="A0A803PQY2"/>
<keyword evidence="4" id="KW-1185">Reference proteome</keyword>
<evidence type="ECO:0000313" key="3">
    <source>
        <dbReference type="EnsemblPlants" id="cds.evm.model.05.566"/>
    </source>
</evidence>